<evidence type="ECO:0000313" key="1">
    <source>
        <dbReference type="EMBL" id="QHS92849.1"/>
    </source>
</evidence>
<name>A0A6C0BMP5_9ZZZZ</name>
<protein>
    <submittedName>
        <fullName evidence="1">Uncharacterized protein</fullName>
    </submittedName>
</protein>
<organism evidence="1">
    <name type="scientific">viral metagenome</name>
    <dbReference type="NCBI Taxonomy" id="1070528"/>
    <lineage>
        <taxon>unclassified sequences</taxon>
        <taxon>metagenomes</taxon>
        <taxon>organismal metagenomes</taxon>
    </lineage>
</organism>
<dbReference type="InterPro" id="IPR053354">
    <property type="entry name" value="MGDG_epimerase"/>
</dbReference>
<dbReference type="PANTHER" id="PTHR43558">
    <property type="entry name" value="REDUCTASE, PUTATIVE (AFU_ORTHOLOGUE AFUA_3G10540)-RELATED"/>
    <property type="match status" value="1"/>
</dbReference>
<proteinExistence type="predicted"/>
<dbReference type="PANTHER" id="PTHR43558:SF6">
    <property type="entry name" value="REDUCTASE, PUTATIVE (AFU_ORTHOLOGUE AFUA_3G10540)-RELATED"/>
    <property type="match status" value="1"/>
</dbReference>
<reference evidence="1" key="1">
    <citation type="journal article" date="2020" name="Nature">
        <title>Giant virus diversity and host interactions through global metagenomics.</title>
        <authorList>
            <person name="Schulz F."/>
            <person name="Roux S."/>
            <person name="Paez-Espino D."/>
            <person name="Jungbluth S."/>
            <person name="Walsh D.A."/>
            <person name="Denef V.J."/>
            <person name="McMahon K.D."/>
            <person name="Konstantinidis K.T."/>
            <person name="Eloe-Fadrosh E.A."/>
            <person name="Kyrpides N.C."/>
            <person name="Woyke T."/>
        </authorList>
    </citation>
    <scope>NUCLEOTIDE SEQUENCE</scope>
    <source>
        <strain evidence="1">GVMAG-M-3300017651-5</strain>
    </source>
</reference>
<accession>A0A6C0BMP5</accession>
<dbReference type="AlphaFoldDB" id="A0A6C0BMP5"/>
<sequence length="733" mass="84467">MILTNGRVNADISRELVVYSPCLEDMLSYNETQNVSLDSLFIDVDQYPNPDDSFNQLVSFLKGEQFTVTEEIYPLFEFMGFPNEGFGLEFYAVRLRDRWIRDHMYSLNLIDVSDYGLIEIDSTLQEELSLTVRSREIDRLKMLCEIDPRVVVAGGSTLCALGITDRSSDYDLFIVGDEGHSILNRLLTLNEELICNQRGIHSSIIDVISVSERCTEFTMIIGEDRHGHPLRLRCQIIHRLYRSMSEIVHGFDLDCCGILFHDDKFYCTARALHSLKNRCNVVDYARSSASYPHRLLKYANRGFRIECPNVSTENVNGGYIKDIASDVCKDMLEVGSYYDTIHGKHSDFSGSKMPRMRGDSMRLNIWEYPPRDQSMEDMLRIIDDWGRYKCGYDEVVVMIYHRLMYLSGDIRRFSMQKAKRRRVHESIHHLLKSFTRGEHIWTGLSGRDVLSSDIEFIARLTRFLNVHGTEHQPLDAMSRVLISSLLGITMYCEMSAISDYSNPTSKIDPGDVPELLENVSFNTQDPMTQVTSTWDPDHITSFEQLYKLASVYTESSDMPVRSLDDRFNVHVSNDKFIATPYTPDVSYSDFRVIENVPLDVSIRDLFTIVDHEEFNRAITLREQPREMILVHADDPGIDDDSYMSMVVVNRMIAGRSVRVLAAKEGEAGYLYNTDPENYNYPSIARFIMNEILNVPSWARHSSIAGLNIERLAKLVTDQELIDRLERERDERMK</sequence>
<dbReference type="EMBL" id="MN739192">
    <property type="protein sequence ID" value="QHS92849.1"/>
    <property type="molecule type" value="Genomic_DNA"/>
</dbReference>